<evidence type="ECO:0000313" key="17">
    <source>
        <dbReference type="Proteomes" id="UP000011058"/>
    </source>
</evidence>
<name>I0K8S8_9BACT</name>
<keyword evidence="2 10" id="KW-0813">Transport</keyword>
<evidence type="ECO:0000256" key="13">
    <source>
        <dbReference type="SAM" id="SignalP"/>
    </source>
</evidence>
<dbReference type="InterPro" id="IPR012910">
    <property type="entry name" value="Plug_dom"/>
</dbReference>
<dbReference type="RefSeq" id="WP_015331630.1">
    <property type="nucleotide sequence ID" value="NC_020054.1"/>
</dbReference>
<keyword evidence="3 10" id="KW-1134">Transmembrane beta strand</keyword>
<dbReference type="EMBL" id="HE796683">
    <property type="protein sequence ID" value="CCH00531.1"/>
    <property type="molecule type" value="Genomic_DNA"/>
</dbReference>
<accession>I0K8S8</accession>
<dbReference type="Pfam" id="PF07715">
    <property type="entry name" value="Plug"/>
    <property type="match status" value="1"/>
</dbReference>
<keyword evidence="8 16" id="KW-0675">Receptor</keyword>
<protein>
    <submittedName>
        <fullName evidence="16">TonB-dependent receptor plug</fullName>
    </submittedName>
</protein>
<feature type="region of interest" description="Disordered" evidence="12">
    <location>
        <begin position="53"/>
        <end position="78"/>
    </location>
</feature>
<dbReference type="InterPro" id="IPR037066">
    <property type="entry name" value="Plug_dom_sf"/>
</dbReference>
<evidence type="ECO:0000256" key="5">
    <source>
        <dbReference type="ARBA" id="ARBA00022729"/>
    </source>
</evidence>
<dbReference type="STRING" id="1166018.FAES_2522"/>
<dbReference type="Pfam" id="PF00593">
    <property type="entry name" value="TonB_dep_Rec_b-barrel"/>
    <property type="match status" value="1"/>
</dbReference>
<keyword evidence="6 11" id="KW-0798">TonB box</keyword>
<dbReference type="Proteomes" id="UP000011058">
    <property type="component" value="Chromosome"/>
</dbReference>
<dbReference type="InterPro" id="IPR036942">
    <property type="entry name" value="Beta-barrel_TonB_sf"/>
</dbReference>
<evidence type="ECO:0000256" key="6">
    <source>
        <dbReference type="ARBA" id="ARBA00023077"/>
    </source>
</evidence>
<dbReference type="SUPFAM" id="SSF56935">
    <property type="entry name" value="Porins"/>
    <property type="match status" value="1"/>
</dbReference>
<dbReference type="GO" id="GO:0044718">
    <property type="term" value="P:siderophore transmembrane transport"/>
    <property type="evidence" value="ECO:0007669"/>
    <property type="project" value="TreeGrafter"/>
</dbReference>
<dbReference type="PANTHER" id="PTHR30069:SF29">
    <property type="entry name" value="HEMOGLOBIN AND HEMOGLOBIN-HAPTOGLOBIN-BINDING PROTEIN 1-RELATED"/>
    <property type="match status" value="1"/>
</dbReference>
<evidence type="ECO:0000256" key="7">
    <source>
        <dbReference type="ARBA" id="ARBA00023136"/>
    </source>
</evidence>
<dbReference type="SUPFAM" id="SSF49464">
    <property type="entry name" value="Carboxypeptidase regulatory domain-like"/>
    <property type="match status" value="1"/>
</dbReference>
<feature type="domain" description="TonB-dependent receptor-like beta-barrel" evidence="14">
    <location>
        <begin position="312"/>
        <end position="790"/>
    </location>
</feature>
<dbReference type="eggNOG" id="COG4771">
    <property type="taxonomic scope" value="Bacteria"/>
</dbReference>
<dbReference type="OrthoDB" id="1111684at2"/>
<evidence type="ECO:0000256" key="8">
    <source>
        <dbReference type="ARBA" id="ARBA00023170"/>
    </source>
</evidence>
<dbReference type="InterPro" id="IPR008969">
    <property type="entry name" value="CarboxyPept-like_regulatory"/>
</dbReference>
<feature type="compositionally biased region" description="Basic and acidic residues" evidence="12">
    <location>
        <begin position="57"/>
        <end position="72"/>
    </location>
</feature>
<reference evidence="16 17" key="1">
    <citation type="journal article" date="2012" name="J. Bacteriol.">
        <title>Genome Sequence of Fibrella aestuarina BUZ 2T, a Filamentous Marine Bacterium.</title>
        <authorList>
            <person name="Filippini M."/>
            <person name="Qi W."/>
            <person name="Blom J."/>
            <person name="Goesmann A."/>
            <person name="Smits T.H."/>
            <person name="Bagheri H.C."/>
        </authorList>
    </citation>
    <scope>NUCLEOTIDE SEQUENCE [LARGE SCALE GENOMIC DNA]</scope>
    <source>
        <strain evidence="17">BUZ 2T</strain>
    </source>
</reference>
<comment type="similarity">
    <text evidence="10 11">Belongs to the TonB-dependent receptor family.</text>
</comment>
<feature type="chain" id="PRO_5003629991" evidence="13">
    <location>
        <begin position="21"/>
        <end position="833"/>
    </location>
</feature>
<evidence type="ECO:0000259" key="15">
    <source>
        <dbReference type="Pfam" id="PF07715"/>
    </source>
</evidence>
<evidence type="ECO:0000256" key="9">
    <source>
        <dbReference type="ARBA" id="ARBA00023237"/>
    </source>
</evidence>
<dbReference type="PROSITE" id="PS52016">
    <property type="entry name" value="TONB_DEPENDENT_REC_3"/>
    <property type="match status" value="1"/>
</dbReference>
<gene>
    <name evidence="16" type="ORF">FAES_2522</name>
</gene>
<feature type="domain" description="TonB-dependent receptor plug" evidence="15">
    <location>
        <begin position="165"/>
        <end position="243"/>
    </location>
</feature>
<organism evidence="16 17">
    <name type="scientific">Fibrella aestuarina BUZ 2</name>
    <dbReference type="NCBI Taxonomy" id="1166018"/>
    <lineage>
        <taxon>Bacteria</taxon>
        <taxon>Pseudomonadati</taxon>
        <taxon>Bacteroidota</taxon>
        <taxon>Cytophagia</taxon>
        <taxon>Cytophagales</taxon>
        <taxon>Spirosomataceae</taxon>
        <taxon>Fibrella</taxon>
    </lineage>
</organism>
<dbReference type="PATRIC" id="fig|1166018.3.peg.4285"/>
<keyword evidence="5 13" id="KW-0732">Signal</keyword>
<evidence type="ECO:0000256" key="3">
    <source>
        <dbReference type="ARBA" id="ARBA00022452"/>
    </source>
</evidence>
<keyword evidence="17" id="KW-1185">Reference proteome</keyword>
<feature type="signal peptide" evidence="13">
    <location>
        <begin position="1"/>
        <end position="20"/>
    </location>
</feature>
<dbReference type="HOGENOM" id="CLU_016599_0_0_10"/>
<evidence type="ECO:0000256" key="2">
    <source>
        <dbReference type="ARBA" id="ARBA00022448"/>
    </source>
</evidence>
<dbReference type="GO" id="GO:0015344">
    <property type="term" value="F:siderophore uptake transmembrane transporter activity"/>
    <property type="evidence" value="ECO:0007669"/>
    <property type="project" value="TreeGrafter"/>
</dbReference>
<dbReference type="InterPro" id="IPR039426">
    <property type="entry name" value="TonB-dep_rcpt-like"/>
</dbReference>
<proteinExistence type="inferred from homology"/>
<dbReference type="AlphaFoldDB" id="I0K8S8"/>
<evidence type="ECO:0000256" key="11">
    <source>
        <dbReference type="RuleBase" id="RU003357"/>
    </source>
</evidence>
<dbReference type="InterPro" id="IPR000531">
    <property type="entry name" value="Beta-barrel_TonB"/>
</dbReference>
<dbReference type="GO" id="GO:0009279">
    <property type="term" value="C:cell outer membrane"/>
    <property type="evidence" value="ECO:0007669"/>
    <property type="project" value="UniProtKB-SubCell"/>
</dbReference>
<dbReference type="PANTHER" id="PTHR30069">
    <property type="entry name" value="TONB-DEPENDENT OUTER MEMBRANE RECEPTOR"/>
    <property type="match status" value="1"/>
</dbReference>
<keyword evidence="4 10" id="KW-0812">Transmembrane</keyword>
<evidence type="ECO:0000313" key="16">
    <source>
        <dbReference type="EMBL" id="CCH00531.1"/>
    </source>
</evidence>
<keyword evidence="9 10" id="KW-0998">Cell outer membrane</keyword>
<evidence type="ECO:0000256" key="4">
    <source>
        <dbReference type="ARBA" id="ARBA00022692"/>
    </source>
</evidence>
<evidence type="ECO:0000256" key="10">
    <source>
        <dbReference type="PROSITE-ProRule" id="PRU01360"/>
    </source>
</evidence>
<evidence type="ECO:0000256" key="1">
    <source>
        <dbReference type="ARBA" id="ARBA00004571"/>
    </source>
</evidence>
<keyword evidence="7 10" id="KW-0472">Membrane</keyword>
<sequence>MKTRLLVAWLGCLWVSGAYSQSKSTLNVPTVTISGYVREAGSQEALIGVNVYQSNDPTDRSRPDRSRPDRTRPGTTTNTYGFYSLTVPAQDSLQLTYSMVGYAVEQPRIGAQKSQTVNVFLVAGKQLSEVVVRSSRADEKVSETAQMSQIELPIAQIKKVPALLGEKDVLKVLQLMPGVQKGSEGQSGLYVRGGGPDQNLIVLDDAVVYNASHLFGFFSVFNGDALKSVELTKGGFPARYGGRLSSVIDLNMKDGNKEKLHGEGGIGLIASRLTLEGPLTKKKSGPGSTSFLLSGRRTYLDVIAAPLIAAESNGRNTAGYYFYDLNAKVNTELGPKDKLYLSGYFGRDKFYAIDKSSNSNSKSDIGLGWGNATGTLRWNHLFSDKVFGNASFIYSNYDFSISSDETTTSQQSVDEFSLRYTSGIRDLGAKYDLDIYPNPQHSIRVGVQATAHQFTPSAIVVKNTDIKENRRDVETIDVTEAGVYAEDTWKPTDAWRVNAGLRLSAFVHKAVTYLRPEPRLSVAYIIKPDLSVKASYALMNQYVHLLSNTGIGLPTDLWVPTTDRIRPQQSQQWAVGLAKDFSERGLTLTIEGYYKRMDNIVNYKEGASFLLIEDPTRADRVRWEDNVTAGRGWSYGAEVLLQKKVGRFSGWIGYTWSRTEWQFADLNNGEPFFPRYDRRHDASLVGIYELSPRVTLAGTWVYGTGQALTLPQISYNAFEQGNPYLTNLGYNNNLPLINQLFGFPRQVDEYGPKNSFRAEAYHRFDVSVQFHKKKKRHERTWEFSAYNAYNRRNPFFYTLTSRPVDGPSNTSETVLQRYSVFPIVPSVSYNFKF</sequence>
<comment type="subcellular location">
    <subcellularLocation>
        <location evidence="1 10">Cell outer membrane</location>
        <topology evidence="1 10">Multi-pass membrane protein</topology>
    </subcellularLocation>
</comment>
<dbReference type="Gene3D" id="2.170.130.10">
    <property type="entry name" value="TonB-dependent receptor, plug domain"/>
    <property type="match status" value="1"/>
</dbReference>
<evidence type="ECO:0000259" key="14">
    <source>
        <dbReference type="Pfam" id="PF00593"/>
    </source>
</evidence>
<dbReference type="Gene3D" id="2.40.170.20">
    <property type="entry name" value="TonB-dependent receptor, beta-barrel domain"/>
    <property type="match status" value="1"/>
</dbReference>
<evidence type="ECO:0000256" key="12">
    <source>
        <dbReference type="SAM" id="MobiDB-lite"/>
    </source>
</evidence>
<dbReference type="KEGG" id="fae:FAES_2522"/>